<dbReference type="PANTHER" id="PTHR44936">
    <property type="entry name" value="SENSOR PROTEIN CREC"/>
    <property type="match status" value="1"/>
</dbReference>
<keyword evidence="19" id="KW-1185">Reference proteome</keyword>
<evidence type="ECO:0000256" key="11">
    <source>
        <dbReference type="ARBA" id="ARBA00022840"/>
    </source>
</evidence>
<evidence type="ECO:0000256" key="5">
    <source>
        <dbReference type="ARBA" id="ARBA00022519"/>
    </source>
</evidence>
<feature type="domain" description="HAMP" evidence="17">
    <location>
        <begin position="183"/>
        <end position="235"/>
    </location>
</feature>
<dbReference type="InterPro" id="IPR003661">
    <property type="entry name" value="HisK_dim/P_dom"/>
</dbReference>
<dbReference type="Pfam" id="PF00672">
    <property type="entry name" value="HAMP"/>
    <property type="match status" value="1"/>
</dbReference>
<reference evidence="18 19" key="1">
    <citation type="submission" date="2019-04" db="EMBL/GenBank/DDBJ databases">
        <title>Phreatobacter aquaticus sp. nov.</title>
        <authorList>
            <person name="Choi A."/>
        </authorList>
    </citation>
    <scope>NUCLEOTIDE SEQUENCE [LARGE SCALE GENOMIC DNA]</scope>
    <source>
        <strain evidence="18 19">KCTC 52518</strain>
    </source>
</reference>
<keyword evidence="14 15" id="KW-0472">Membrane</keyword>
<dbReference type="SUPFAM" id="SSF55874">
    <property type="entry name" value="ATPase domain of HSP90 chaperone/DNA topoisomerase II/histidine kinase"/>
    <property type="match status" value="1"/>
</dbReference>
<evidence type="ECO:0000256" key="8">
    <source>
        <dbReference type="ARBA" id="ARBA00022692"/>
    </source>
</evidence>
<dbReference type="InterPro" id="IPR005467">
    <property type="entry name" value="His_kinase_dom"/>
</dbReference>
<evidence type="ECO:0000313" key="19">
    <source>
        <dbReference type="Proteomes" id="UP000298781"/>
    </source>
</evidence>
<accession>A0A4D7BCD2</accession>
<evidence type="ECO:0000256" key="7">
    <source>
        <dbReference type="ARBA" id="ARBA00022679"/>
    </source>
</evidence>
<dbReference type="InterPro" id="IPR036890">
    <property type="entry name" value="HATPase_C_sf"/>
</dbReference>
<dbReference type="InterPro" id="IPR050980">
    <property type="entry name" value="2C_sensor_his_kinase"/>
</dbReference>
<dbReference type="AlphaFoldDB" id="A0A4D7BCD2"/>
<keyword evidence="11" id="KW-0067">ATP-binding</keyword>
<dbReference type="Pfam" id="PF02518">
    <property type="entry name" value="HATPase_c"/>
    <property type="match status" value="1"/>
</dbReference>
<keyword evidence="13" id="KW-0902">Two-component regulatory system</keyword>
<keyword evidence="6" id="KW-0597">Phosphoprotein</keyword>
<dbReference type="InterPro" id="IPR003660">
    <property type="entry name" value="HAMP_dom"/>
</dbReference>
<dbReference type="InterPro" id="IPR036097">
    <property type="entry name" value="HisK_dim/P_sf"/>
</dbReference>
<keyword evidence="7" id="KW-0808">Transferase</keyword>
<dbReference type="PROSITE" id="PS50109">
    <property type="entry name" value="HIS_KIN"/>
    <property type="match status" value="1"/>
</dbReference>
<keyword evidence="9" id="KW-0547">Nucleotide-binding</keyword>
<feature type="domain" description="Histidine kinase" evidence="16">
    <location>
        <begin position="243"/>
        <end position="441"/>
    </location>
</feature>
<dbReference type="EMBL" id="CP039690">
    <property type="protein sequence ID" value="QCI68460.1"/>
    <property type="molecule type" value="Genomic_DNA"/>
</dbReference>
<keyword evidence="8 15" id="KW-0812">Transmembrane</keyword>
<dbReference type="CDD" id="cd00082">
    <property type="entry name" value="HisKA"/>
    <property type="match status" value="1"/>
</dbReference>
<dbReference type="RefSeq" id="WP_136963879.1">
    <property type="nucleotide sequence ID" value="NZ_CP039690.1"/>
</dbReference>
<evidence type="ECO:0000256" key="13">
    <source>
        <dbReference type="ARBA" id="ARBA00023012"/>
    </source>
</evidence>
<evidence type="ECO:0000259" key="17">
    <source>
        <dbReference type="PROSITE" id="PS50885"/>
    </source>
</evidence>
<evidence type="ECO:0000256" key="1">
    <source>
        <dbReference type="ARBA" id="ARBA00000085"/>
    </source>
</evidence>
<evidence type="ECO:0000256" key="14">
    <source>
        <dbReference type="ARBA" id="ARBA00023136"/>
    </source>
</evidence>
<protein>
    <recommendedName>
        <fullName evidence="3">histidine kinase</fullName>
        <ecNumber evidence="3">2.7.13.3</ecNumber>
    </recommendedName>
</protein>
<evidence type="ECO:0000256" key="10">
    <source>
        <dbReference type="ARBA" id="ARBA00022777"/>
    </source>
</evidence>
<organism evidence="18 19">
    <name type="scientific">Phreatobacter stygius</name>
    <dbReference type="NCBI Taxonomy" id="1940610"/>
    <lineage>
        <taxon>Bacteria</taxon>
        <taxon>Pseudomonadati</taxon>
        <taxon>Pseudomonadota</taxon>
        <taxon>Alphaproteobacteria</taxon>
        <taxon>Hyphomicrobiales</taxon>
        <taxon>Phreatobacteraceae</taxon>
        <taxon>Phreatobacter</taxon>
    </lineage>
</organism>
<dbReference type="OrthoDB" id="9804645at2"/>
<keyword evidence="10" id="KW-0418">Kinase</keyword>
<dbReference type="Proteomes" id="UP000298781">
    <property type="component" value="Chromosome"/>
</dbReference>
<dbReference type="PRINTS" id="PR00344">
    <property type="entry name" value="BCTRLSENSOR"/>
</dbReference>
<dbReference type="GO" id="GO:0005524">
    <property type="term" value="F:ATP binding"/>
    <property type="evidence" value="ECO:0007669"/>
    <property type="project" value="UniProtKB-KW"/>
</dbReference>
<comment type="subcellular location">
    <subcellularLocation>
        <location evidence="2">Cell inner membrane</location>
        <topology evidence="2">Multi-pass membrane protein</topology>
    </subcellularLocation>
</comment>
<feature type="transmembrane region" description="Helical" evidence="15">
    <location>
        <begin position="164"/>
        <end position="186"/>
    </location>
</feature>
<dbReference type="GO" id="GO:0000155">
    <property type="term" value="F:phosphorelay sensor kinase activity"/>
    <property type="evidence" value="ECO:0007669"/>
    <property type="project" value="InterPro"/>
</dbReference>
<gene>
    <name evidence="18" type="ORF">E8M01_32080</name>
</gene>
<evidence type="ECO:0000256" key="12">
    <source>
        <dbReference type="ARBA" id="ARBA00022989"/>
    </source>
</evidence>
<keyword evidence="5" id="KW-0997">Cell inner membrane</keyword>
<sequence length="452" mass="48485">MKWLVDTIAGRTIVVLLVAMGVLHLASLWAYQSSLEQEVSLTNETLVADRLVAVARAVARTAPAERDATAHALSGGPLNAHWNADRQAIPVIESSPFLAGLRTRILEAAPDIGPDGLVTGAHTVGHDDPHLALVSIRLPDQSWVNVNLVQVRPHDHFSLTHGTVLSTTLMAIGIVIVGILLVRWFARPLVLFAAAARDLYATAEPKRVAETGPREVRDLAHAFNEMQDRIHKLIDDRTQTLAAVSHDLKTPITRLRFRIEDLPEKRRALISADLSEMERMLDGTLAFLKGDRADEEVRSIDLTSLIETVVDDLADQGAKVSSDGSRSVVVRGRRLALKRALSNLIDNAVKYGGTARVGLAVTDQAAVVTIDDDGPGIPAAAVEDVFRPFVRLEPSRNVETGGVGLGLTVARTILRGHGGDVTMANRDGGGLRVTVTLPKPAATIGNKAAIGT</sequence>
<evidence type="ECO:0000256" key="2">
    <source>
        <dbReference type="ARBA" id="ARBA00004429"/>
    </source>
</evidence>
<keyword evidence="12 15" id="KW-1133">Transmembrane helix</keyword>
<keyword evidence="4" id="KW-1003">Cell membrane</keyword>
<dbReference type="PROSITE" id="PS50885">
    <property type="entry name" value="HAMP"/>
    <property type="match status" value="1"/>
</dbReference>
<dbReference type="CDD" id="cd00075">
    <property type="entry name" value="HATPase"/>
    <property type="match status" value="1"/>
</dbReference>
<dbReference type="EC" id="2.7.13.3" evidence="3"/>
<dbReference type="InterPro" id="IPR004358">
    <property type="entry name" value="Sig_transdc_His_kin-like_C"/>
</dbReference>
<dbReference type="SUPFAM" id="SSF47384">
    <property type="entry name" value="Homodimeric domain of signal transducing histidine kinase"/>
    <property type="match status" value="1"/>
</dbReference>
<evidence type="ECO:0000256" key="15">
    <source>
        <dbReference type="SAM" id="Phobius"/>
    </source>
</evidence>
<evidence type="ECO:0000256" key="9">
    <source>
        <dbReference type="ARBA" id="ARBA00022741"/>
    </source>
</evidence>
<evidence type="ECO:0000259" key="16">
    <source>
        <dbReference type="PROSITE" id="PS50109"/>
    </source>
</evidence>
<feature type="transmembrane region" description="Helical" evidence="15">
    <location>
        <begin position="12"/>
        <end position="31"/>
    </location>
</feature>
<name>A0A4D7BCD2_9HYPH</name>
<evidence type="ECO:0000256" key="3">
    <source>
        <dbReference type="ARBA" id="ARBA00012438"/>
    </source>
</evidence>
<evidence type="ECO:0000313" key="18">
    <source>
        <dbReference type="EMBL" id="QCI68460.1"/>
    </source>
</evidence>
<evidence type="ECO:0000256" key="4">
    <source>
        <dbReference type="ARBA" id="ARBA00022475"/>
    </source>
</evidence>
<dbReference type="CDD" id="cd06225">
    <property type="entry name" value="HAMP"/>
    <property type="match status" value="1"/>
</dbReference>
<dbReference type="SMART" id="SM00304">
    <property type="entry name" value="HAMP"/>
    <property type="match status" value="1"/>
</dbReference>
<proteinExistence type="predicted"/>
<dbReference type="Gene3D" id="1.10.287.130">
    <property type="match status" value="1"/>
</dbReference>
<dbReference type="GO" id="GO:0005886">
    <property type="term" value="C:plasma membrane"/>
    <property type="evidence" value="ECO:0007669"/>
    <property type="project" value="UniProtKB-SubCell"/>
</dbReference>
<dbReference type="PANTHER" id="PTHR44936:SF5">
    <property type="entry name" value="SENSOR HISTIDINE KINASE ENVZ"/>
    <property type="match status" value="1"/>
</dbReference>
<comment type="catalytic activity">
    <reaction evidence="1">
        <text>ATP + protein L-histidine = ADP + protein N-phospho-L-histidine.</text>
        <dbReference type="EC" id="2.7.13.3"/>
    </reaction>
</comment>
<evidence type="ECO:0000256" key="6">
    <source>
        <dbReference type="ARBA" id="ARBA00022553"/>
    </source>
</evidence>
<dbReference type="KEGG" id="pstg:E8M01_32080"/>
<dbReference type="Gene3D" id="3.30.565.10">
    <property type="entry name" value="Histidine kinase-like ATPase, C-terminal domain"/>
    <property type="match status" value="1"/>
</dbReference>
<dbReference type="SMART" id="SM00387">
    <property type="entry name" value="HATPase_c"/>
    <property type="match status" value="1"/>
</dbReference>
<dbReference type="InterPro" id="IPR003594">
    <property type="entry name" value="HATPase_dom"/>
</dbReference>